<sequence length="41" mass="4686">MRPIQTNETKSYPLTDDRITGRTDIFSCTVLPFIREVNGSL</sequence>
<reference evidence="1" key="2">
    <citation type="journal article" date="2015" name="Fish Shellfish Immunol.">
        <title>Early steps in the European eel (Anguilla anguilla)-Vibrio vulnificus interaction in the gills: Role of the RtxA13 toxin.</title>
        <authorList>
            <person name="Callol A."/>
            <person name="Pajuelo D."/>
            <person name="Ebbesson L."/>
            <person name="Teles M."/>
            <person name="MacKenzie S."/>
            <person name="Amaro C."/>
        </authorList>
    </citation>
    <scope>NUCLEOTIDE SEQUENCE</scope>
</reference>
<reference evidence="1" key="1">
    <citation type="submission" date="2014-11" db="EMBL/GenBank/DDBJ databases">
        <authorList>
            <person name="Amaro Gonzalez C."/>
        </authorList>
    </citation>
    <scope>NUCLEOTIDE SEQUENCE</scope>
</reference>
<evidence type="ECO:0000313" key="1">
    <source>
        <dbReference type="EMBL" id="JAH02332.1"/>
    </source>
</evidence>
<protein>
    <submittedName>
        <fullName evidence="1">Uncharacterized protein</fullName>
    </submittedName>
</protein>
<accession>A0A0E9PDJ3</accession>
<organism evidence="1">
    <name type="scientific">Anguilla anguilla</name>
    <name type="common">European freshwater eel</name>
    <name type="synonym">Muraena anguilla</name>
    <dbReference type="NCBI Taxonomy" id="7936"/>
    <lineage>
        <taxon>Eukaryota</taxon>
        <taxon>Metazoa</taxon>
        <taxon>Chordata</taxon>
        <taxon>Craniata</taxon>
        <taxon>Vertebrata</taxon>
        <taxon>Euteleostomi</taxon>
        <taxon>Actinopterygii</taxon>
        <taxon>Neopterygii</taxon>
        <taxon>Teleostei</taxon>
        <taxon>Anguilliformes</taxon>
        <taxon>Anguillidae</taxon>
        <taxon>Anguilla</taxon>
    </lineage>
</organism>
<dbReference type="AlphaFoldDB" id="A0A0E9PDJ3"/>
<name>A0A0E9PDJ3_ANGAN</name>
<proteinExistence type="predicted"/>
<dbReference type="EMBL" id="GBXM01106245">
    <property type="protein sequence ID" value="JAH02332.1"/>
    <property type="molecule type" value="Transcribed_RNA"/>
</dbReference>